<keyword evidence="9" id="KW-1185">Reference proteome</keyword>
<feature type="transmembrane region" description="Helical" evidence="6">
    <location>
        <begin position="131"/>
        <end position="150"/>
    </location>
</feature>
<evidence type="ECO:0000256" key="1">
    <source>
        <dbReference type="ARBA" id="ARBA00004141"/>
    </source>
</evidence>
<evidence type="ECO:0000313" key="8">
    <source>
        <dbReference type="EMBL" id="KAF1965638.1"/>
    </source>
</evidence>
<feature type="transmembrane region" description="Helical" evidence="6">
    <location>
        <begin position="208"/>
        <end position="230"/>
    </location>
</feature>
<dbReference type="Pfam" id="PF20684">
    <property type="entry name" value="Fung_rhodopsin"/>
    <property type="match status" value="1"/>
</dbReference>
<feature type="transmembrane region" description="Helical" evidence="6">
    <location>
        <begin position="242"/>
        <end position="264"/>
    </location>
</feature>
<accession>A0A6A5ULP8</accession>
<dbReference type="InterPro" id="IPR052337">
    <property type="entry name" value="SAT4-like"/>
</dbReference>
<feature type="non-terminal residue" evidence="8">
    <location>
        <position position="1"/>
    </location>
</feature>
<dbReference type="GO" id="GO:0016020">
    <property type="term" value="C:membrane"/>
    <property type="evidence" value="ECO:0007669"/>
    <property type="project" value="UniProtKB-SubCell"/>
</dbReference>
<name>A0A6A5ULP8_9PLEO</name>
<sequence length="349" mass="39483">ALAWTGAAFAFLLTVGRFLIAFRTRQRVDLCEWFNGAAAIFLIAFFAVWQIYVPEEYRQAQKKGQDIPDKDVVDTANNHQAITYDPYSHIRMNILSSSLYWAAIYSVKASFLAMYWTIFRPDARFRLWWKISVVYFAAAFVATIMMRFTLCGHPKDVMAPAKCRPHSVWRNMRMGVVWCVLDGVGDIILTIMPLMMLQQLFLCRAQKIQLAVMFGLVGVNLATNIVRTYFTVDRELQLSPHLNAPFFILQGSLAVIICALPCYGSQVTRKKKKKHDGIRLIDGSGTVHLGLVYSMESLSANGGSQKDVDSPLSPPRAIRVRDDVKQKADSILPAHGDRQMRHSVSIWAE</sequence>
<dbReference type="InterPro" id="IPR049326">
    <property type="entry name" value="Rhodopsin_dom_fungi"/>
</dbReference>
<keyword evidence="4 6" id="KW-0472">Membrane</keyword>
<feature type="transmembrane region" description="Helical" evidence="6">
    <location>
        <begin position="6"/>
        <end position="22"/>
    </location>
</feature>
<feature type="transmembrane region" description="Helical" evidence="6">
    <location>
        <begin position="99"/>
        <end position="119"/>
    </location>
</feature>
<gene>
    <name evidence="8" type="ORF">BU23DRAFT_488835</name>
</gene>
<dbReference type="Proteomes" id="UP000800036">
    <property type="component" value="Unassembled WGS sequence"/>
</dbReference>
<evidence type="ECO:0000256" key="5">
    <source>
        <dbReference type="ARBA" id="ARBA00038359"/>
    </source>
</evidence>
<evidence type="ECO:0000256" key="6">
    <source>
        <dbReference type="SAM" id="Phobius"/>
    </source>
</evidence>
<protein>
    <recommendedName>
        <fullName evidence="7">Rhodopsin domain-containing protein</fullName>
    </recommendedName>
</protein>
<dbReference type="PANTHER" id="PTHR33048">
    <property type="entry name" value="PTH11-LIKE INTEGRAL MEMBRANE PROTEIN (AFU_ORTHOLOGUE AFUA_5G11245)"/>
    <property type="match status" value="1"/>
</dbReference>
<evidence type="ECO:0000256" key="3">
    <source>
        <dbReference type="ARBA" id="ARBA00022989"/>
    </source>
</evidence>
<feature type="transmembrane region" description="Helical" evidence="6">
    <location>
        <begin position="175"/>
        <end position="196"/>
    </location>
</feature>
<organism evidence="8 9">
    <name type="scientific">Bimuria novae-zelandiae CBS 107.79</name>
    <dbReference type="NCBI Taxonomy" id="1447943"/>
    <lineage>
        <taxon>Eukaryota</taxon>
        <taxon>Fungi</taxon>
        <taxon>Dikarya</taxon>
        <taxon>Ascomycota</taxon>
        <taxon>Pezizomycotina</taxon>
        <taxon>Dothideomycetes</taxon>
        <taxon>Pleosporomycetidae</taxon>
        <taxon>Pleosporales</taxon>
        <taxon>Massarineae</taxon>
        <taxon>Didymosphaeriaceae</taxon>
        <taxon>Bimuria</taxon>
    </lineage>
</organism>
<keyword evidence="2 6" id="KW-0812">Transmembrane</keyword>
<evidence type="ECO:0000259" key="7">
    <source>
        <dbReference type="Pfam" id="PF20684"/>
    </source>
</evidence>
<evidence type="ECO:0000313" key="9">
    <source>
        <dbReference type="Proteomes" id="UP000800036"/>
    </source>
</evidence>
<proteinExistence type="inferred from homology"/>
<keyword evidence="3 6" id="KW-1133">Transmembrane helix</keyword>
<feature type="domain" description="Rhodopsin" evidence="7">
    <location>
        <begin position="18"/>
        <end position="232"/>
    </location>
</feature>
<evidence type="ECO:0000256" key="2">
    <source>
        <dbReference type="ARBA" id="ARBA00022692"/>
    </source>
</evidence>
<feature type="transmembrane region" description="Helical" evidence="6">
    <location>
        <begin position="34"/>
        <end position="52"/>
    </location>
</feature>
<reference evidence="8" key="1">
    <citation type="journal article" date="2020" name="Stud. Mycol.">
        <title>101 Dothideomycetes genomes: a test case for predicting lifestyles and emergence of pathogens.</title>
        <authorList>
            <person name="Haridas S."/>
            <person name="Albert R."/>
            <person name="Binder M."/>
            <person name="Bloem J."/>
            <person name="Labutti K."/>
            <person name="Salamov A."/>
            <person name="Andreopoulos B."/>
            <person name="Baker S."/>
            <person name="Barry K."/>
            <person name="Bills G."/>
            <person name="Bluhm B."/>
            <person name="Cannon C."/>
            <person name="Castanera R."/>
            <person name="Culley D."/>
            <person name="Daum C."/>
            <person name="Ezra D."/>
            <person name="Gonzalez J."/>
            <person name="Henrissat B."/>
            <person name="Kuo A."/>
            <person name="Liang C."/>
            <person name="Lipzen A."/>
            <person name="Lutzoni F."/>
            <person name="Magnuson J."/>
            <person name="Mondo S."/>
            <person name="Nolan M."/>
            <person name="Ohm R."/>
            <person name="Pangilinan J."/>
            <person name="Park H.-J."/>
            <person name="Ramirez L."/>
            <person name="Alfaro M."/>
            <person name="Sun H."/>
            <person name="Tritt A."/>
            <person name="Yoshinaga Y."/>
            <person name="Zwiers L.-H."/>
            <person name="Turgeon B."/>
            <person name="Goodwin S."/>
            <person name="Spatafora J."/>
            <person name="Crous P."/>
            <person name="Grigoriev I."/>
        </authorList>
    </citation>
    <scope>NUCLEOTIDE SEQUENCE</scope>
    <source>
        <strain evidence="8">CBS 107.79</strain>
    </source>
</reference>
<dbReference type="EMBL" id="ML976758">
    <property type="protein sequence ID" value="KAF1965638.1"/>
    <property type="molecule type" value="Genomic_DNA"/>
</dbReference>
<dbReference type="OrthoDB" id="444631at2759"/>
<evidence type="ECO:0000256" key="4">
    <source>
        <dbReference type="ARBA" id="ARBA00023136"/>
    </source>
</evidence>
<dbReference type="AlphaFoldDB" id="A0A6A5ULP8"/>
<comment type="subcellular location">
    <subcellularLocation>
        <location evidence="1">Membrane</location>
        <topology evidence="1">Multi-pass membrane protein</topology>
    </subcellularLocation>
</comment>
<comment type="similarity">
    <text evidence="5">Belongs to the SAT4 family.</text>
</comment>
<dbReference type="PANTHER" id="PTHR33048:SF18">
    <property type="entry name" value="INTEGRAL MEMBRANE PROTEIN"/>
    <property type="match status" value="1"/>
</dbReference>